<sequence length="824" mass="90882">MRSWQAATTIGLVLSALGLAVPAGAGEPADRVEAEVLRVVPEAVVLVGPDSVQQLAVEGTSDGKDRTRSARFVVGDESVAVVDESGMIEARGDGRTTVTVEVDGQAVEVPVEVRRIADPPPIHFANQIVPIFTKLGCNGGGCHGKSGGQNGFRLSLLGFEPELDYETLVKEGRGRRLFPAAPEQSLLLTKATAEVPHGGGKKLEPGSHEYRLIRRWIAEGMPVGDADAPTVARIEVHPPSRVLEQGTDQQLVVTAVYTDGTTEDVTRWAQYESNVSEVAAVETGGRVRTGELPGMAAVMARYQGKVSVFRATVPRGGAAPDLTGFEPNNFVDELAMAQWRELGLAPSDLCSDEEFIRRASLDITGTLPSTAEVEAFLADDRSDKRARLVDALLDRPEYAETFAIKWADILRNKRAGNARYQRSTYRFYDWIRRQLDQNTPFDEFTRQILAANGSPETTPATVWYRDLKQPDQFVDDSAQVFLGMRLQCAKCHHHPFETWSQDDYYGFAAFFGRIGRKQSLAAQQAGRDELVIFTKRSGRVPNPKTGQPMEPRALGEPEPAAVSPLEDPREALVDWLAAPENRFFAPAVVNRYWAHFFGRGLVEPIDDLRETNPPTNPALMQALSDDFIASGYDLKHLIRTLCTSRLYSLSSLPNETNRDDTQGFSRFYPKRMSAEVLLDAISSVTGVPNRFEGLPVGFRAISLPDEAVTSDFLDTFGRPRRETACECERVADASLSQSLMLLNSVEIQSRLSDDSGRAAALANDPRPIEEKVDELFRLAFGRLPSDSERATAVFHVESRPDRVKEAFEDILWALVNAKEFQFID</sequence>
<dbReference type="AlphaFoldDB" id="A0A432MIF4"/>
<feature type="domain" description="BIG2" evidence="3">
    <location>
        <begin position="230"/>
        <end position="309"/>
    </location>
</feature>
<feature type="signal peptide" evidence="2">
    <location>
        <begin position="1"/>
        <end position="25"/>
    </location>
</feature>
<dbReference type="PANTHER" id="PTHR35889:SF3">
    <property type="entry name" value="F-BOX DOMAIN-CONTAINING PROTEIN"/>
    <property type="match status" value="1"/>
</dbReference>
<accession>A0A432MIF4</accession>
<dbReference type="InterPro" id="IPR011444">
    <property type="entry name" value="DUF1549"/>
</dbReference>
<dbReference type="SMART" id="SM00635">
    <property type="entry name" value="BID_2"/>
    <property type="match status" value="2"/>
</dbReference>
<evidence type="ECO:0000256" key="2">
    <source>
        <dbReference type="SAM" id="SignalP"/>
    </source>
</evidence>
<dbReference type="SUPFAM" id="SSF49373">
    <property type="entry name" value="Invasin/intimin cell-adhesion fragments"/>
    <property type="match status" value="1"/>
</dbReference>
<dbReference type="InterPro" id="IPR003343">
    <property type="entry name" value="Big_2"/>
</dbReference>
<reference evidence="4 5" key="2">
    <citation type="submission" date="2019-01" db="EMBL/GenBank/DDBJ databases">
        <title>Tautonia sociabilis, a novel thermotolerant planctomycete of Isosphaeraceae family, isolated from a 4000 m deep subterranean habitat.</title>
        <authorList>
            <person name="Kovaleva O.L."/>
            <person name="Elcheninov A.G."/>
            <person name="Van Heerden E."/>
            <person name="Toshchakov S.V."/>
            <person name="Novikov A."/>
            <person name="Bonch-Osmolovskaya E.A."/>
            <person name="Kublanov I.V."/>
        </authorList>
    </citation>
    <scope>NUCLEOTIDE SEQUENCE [LARGE SCALE GENOMIC DNA]</scope>
    <source>
        <strain evidence="4 5">GM2012</strain>
    </source>
</reference>
<feature type="region of interest" description="Disordered" evidence="1">
    <location>
        <begin position="538"/>
        <end position="563"/>
    </location>
</feature>
<comment type="caution">
    <text evidence="4">The sequence shown here is derived from an EMBL/GenBank/DDBJ whole genome shotgun (WGS) entry which is preliminary data.</text>
</comment>
<evidence type="ECO:0000313" key="5">
    <source>
        <dbReference type="Proteomes" id="UP000280296"/>
    </source>
</evidence>
<dbReference type="Pfam" id="PF07587">
    <property type="entry name" value="PSD1"/>
    <property type="match status" value="1"/>
</dbReference>
<dbReference type="InterPro" id="IPR022655">
    <property type="entry name" value="DUF1553"/>
</dbReference>
<dbReference type="Proteomes" id="UP000280296">
    <property type="component" value="Unassembled WGS sequence"/>
</dbReference>
<dbReference type="RefSeq" id="WP_126726261.1">
    <property type="nucleotide sequence ID" value="NZ_RYZH01000028.1"/>
</dbReference>
<evidence type="ECO:0000313" key="4">
    <source>
        <dbReference type="EMBL" id="RUL86926.1"/>
    </source>
</evidence>
<evidence type="ECO:0000256" key="1">
    <source>
        <dbReference type="SAM" id="MobiDB-lite"/>
    </source>
</evidence>
<dbReference type="OrthoDB" id="289126at2"/>
<proteinExistence type="predicted"/>
<feature type="domain" description="BIG2" evidence="3">
    <location>
        <begin position="33"/>
        <end position="112"/>
    </location>
</feature>
<protein>
    <submittedName>
        <fullName evidence="4">DUF1549 domain-containing protein</fullName>
    </submittedName>
</protein>
<dbReference type="Pfam" id="PF07583">
    <property type="entry name" value="PSCyt2"/>
    <property type="match status" value="1"/>
</dbReference>
<reference evidence="4 5" key="1">
    <citation type="submission" date="2018-12" db="EMBL/GenBank/DDBJ databases">
        <authorList>
            <person name="Toschakov S.V."/>
        </authorList>
    </citation>
    <scope>NUCLEOTIDE SEQUENCE [LARGE SCALE GENOMIC DNA]</scope>
    <source>
        <strain evidence="4 5">GM2012</strain>
    </source>
</reference>
<organism evidence="4 5">
    <name type="scientific">Tautonia sociabilis</name>
    <dbReference type="NCBI Taxonomy" id="2080755"/>
    <lineage>
        <taxon>Bacteria</taxon>
        <taxon>Pseudomonadati</taxon>
        <taxon>Planctomycetota</taxon>
        <taxon>Planctomycetia</taxon>
        <taxon>Isosphaerales</taxon>
        <taxon>Isosphaeraceae</taxon>
        <taxon>Tautonia</taxon>
    </lineage>
</organism>
<name>A0A432MIF4_9BACT</name>
<keyword evidence="2" id="KW-0732">Signal</keyword>
<gene>
    <name evidence="4" type="ORF">TsocGM_14880</name>
</gene>
<feature type="chain" id="PRO_5019055977" evidence="2">
    <location>
        <begin position="26"/>
        <end position="824"/>
    </location>
</feature>
<dbReference type="PANTHER" id="PTHR35889">
    <property type="entry name" value="CYCLOINULO-OLIGOSACCHARIDE FRUCTANOTRANSFERASE-RELATED"/>
    <property type="match status" value="1"/>
</dbReference>
<dbReference type="InterPro" id="IPR008964">
    <property type="entry name" value="Invasin/intimin_cell_adhesion"/>
</dbReference>
<dbReference type="EMBL" id="RYZH01000028">
    <property type="protein sequence ID" value="RUL86926.1"/>
    <property type="molecule type" value="Genomic_DNA"/>
</dbReference>
<dbReference type="Gene3D" id="2.60.40.1080">
    <property type="match status" value="2"/>
</dbReference>
<evidence type="ECO:0000259" key="3">
    <source>
        <dbReference type="SMART" id="SM00635"/>
    </source>
</evidence>
<keyword evidence="5" id="KW-1185">Reference proteome</keyword>